<dbReference type="RefSeq" id="WP_125577515.1">
    <property type="nucleotide sequence ID" value="NZ_JBHTOF010000103.1"/>
</dbReference>
<organism evidence="1 2">
    <name type="scientific">Lapidilactobacillus mulanensis</name>
    <dbReference type="NCBI Taxonomy" id="2485999"/>
    <lineage>
        <taxon>Bacteria</taxon>
        <taxon>Bacillati</taxon>
        <taxon>Bacillota</taxon>
        <taxon>Bacilli</taxon>
        <taxon>Lactobacillales</taxon>
        <taxon>Lactobacillaceae</taxon>
        <taxon>Lapidilactobacillus</taxon>
    </lineage>
</organism>
<keyword evidence="2" id="KW-1185">Reference proteome</keyword>
<dbReference type="Proteomes" id="UP001597244">
    <property type="component" value="Unassembled WGS sequence"/>
</dbReference>
<accession>A0ABW4DSQ4</accession>
<sequence>MDSDNILRIDRQYGNEFMTYEQLINRLRKDLDNPGFFAFDLMIPHNEGEYQTSLKDMKVINKLLRRGTDNVINIDSFRKHRA</sequence>
<proteinExistence type="predicted"/>
<evidence type="ECO:0000313" key="1">
    <source>
        <dbReference type="EMBL" id="MFD1466506.1"/>
    </source>
</evidence>
<evidence type="ECO:0000313" key="2">
    <source>
        <dbReference type="Proteomes" id="UP001597244"/>
    </source>
</evidence>
<dbReference type="EMBL" id="JBHTOF010000103">
    <property type="protein sequence ID" value="MFD1466506.1"/>
    <property type="molecule type" value="Genomic_DNA"/>
</dbReference>
<protein>
    <submittedName>
        <fullName evidence="1">Uncharacterized protein</fullName>
    </submittedName>
</protein>
<reference evidence="2" key="1">
    <citation type="journal article" date="2019" name="Int. J. Syst. Evol. Microbiol.">
        <title>The Global Catalogue of Microorganisms (GCM) 10K type strain sequencing project: providing services to taxonomists for standard genome sequencing and annotation.</title>
        <authorList>
            <consortium name="The Broad Institute Genomics Platform"/>
            <consortium name="The Broad Institute Genome Sequencing Center for Infectious Disease"/>
            <person name="Wu L."/>
            <person name="Ma J."/>
        </authorList>
    </citation>
    <scope>NUCLEOTIDE SEQUENCE [LARGE SCALE GENOMIC DNA]</scope>
    <source>
        <strain evidence="2">CCM 8951</strain>
    </source>
</reference>
<gene>
    <name evidence="1" type="ORF">ACFQ4L_10575</name>
</gene>
<comment type="caution">
    <text evidence="1">The sequence shown here is derived from an EMBL/GenBank/DDBJ whole genome shotgun (WGS) entry which is preliminary data.</text>
</comment>
<name>A0ABW4DSQ4_9LACO</name>